<comment type="caution">
    <text evidence="1">The sequence shown here is derived from an EMBL/GenBank/DDBJ whole genome shotgun (WGS) entry which is preliminary data.</text>
</comment>
<protein>
    <submittedName>
        <fullName evidence="1">Uncharacterized protein</fullName>
    </submittedName>
</protein>
<evidence type="ECO:0000313" key="1">
    <source>
        <dbReference type="EMBL" id="KAI3757913.1"/>
    </source>
</evidence>
<dbReference type="Proteomes" id="UP001055879">
    <property type="component" value="Linkage Group LG02"/>
</dbReference>
<gene>
    <name evidence="1" type="ORF">L6452_05457</name>
</gene>
<sequence>MPANFFTTQVDYFETKLALSRLRRVLDLPKGVSFPGRQQFEDVAYEEEMCSDIISLGYRDVLDKDANFKRKHCDYDVLLWNELIEVFLDKSKPNKAKKFVPFQRFLQIFIQSMMAGNDEIPKRESSVKETASTMMFLKLIELYFSYVLPIPEDLLAYADQRTESVISYKRENMNVRDTGGSDFVDSAANATEDIALDDVDLGTDDVDLGTDDDDHDIF</sequence>
<accession>A0ACB9EFW7</accession>
<organism evidence="1 2">
    <name type="scientific">Arctium lappa</name>
    <name type="common">Greater burdock</name>
    <name type="synonym">Lappa major</name>
    <dbReference type="NCBI Taxonomy" id="4217"/>
    <lineage>
        <taxon>Eukaryota</taxon>
        <taxon>Viridiplantae</taxon>
        <taxon>Streptophyta</taxon>
        <taxon>Embryophyta</taxon>
        <taxon>Tracheophyta</taxon>
        <taxon>Spermatophyta</taxon>
        <taxon>Magnoliopsida</taxon>
        <taxon>eudicotyledons</taxon>
        <taxon>Gunneridae</taxon>
        <taxon>Pentapetalae</taxon>
        <taxon>asterids</taxon>
        <taxon>campanulids</taxon>
        <taxon>Asterales</taxon>
        <taxon>Asteraceae</taxon>
        <taxon>Carduoideae</taxon>
        <taxon>Cardueae</taxon>
        <taxon>Arctiinae</taxon>
        <taxon>Arctium</taxon>
    </lineage>
</organism>
<dbReference type="EMBL" id="CM042048">
    <property type="protein sequence ID" value="KAI3757913.1"/>
    <property type="molecule type" value="Genomic_DNA"/>
</dbReference>
<name>A0ACB9EFW7_ARCLA</name>
<reference evidence="2" key="1">
    <citation type="journal article" date="2022" name="Mol. Ecol. Resour.">
        <title>The genomes of chicory, endive, great burdock and yacon provide insights into Asteraceae palaeo-polyploidization history and plant inulin production.</title>
        <authorList>
            <person name="Fan W."/>
            <person name="Wang S."/>
            <person name="Wang H."/>
            <person name="Wang A."/>
            <person name="Jiang F."/>
            <person name="Liu H."/>
            <person name="Zhao H."/>
            <person name="Xu D."/>
            <person name="Zhang Y."/>
        </authorList>
    </citation>
    <scope>NUCLEOTIDE SEQUENCE [LARGE SCALE GENOMIC DNA]</scope>
    <source>
        <strain evidence="2">cv. Niubang</strain>
    </source>
</reference>
<keyword evidence="2" id="KW-1185">Reference proteome</keyword>
<proteinExistence type="predicted"/>
<reference evidence="1 2" key="2">
    <citation type="journal article" date="2022" name="Mol. Ecol. Resour.">
        <title>The genomes of chicory, endive, great burdock and yacon provide insights into Asteraceae paleo-polyploidization history and plant inulin production.</title>
        <authorList>
            <person name="Fan W."/>
            <person name="Wang S."/>
            <person name="Wang H."/>
            <person name="Wang A."/>
            <person name="Jiang F."/>
            <person name="Liu H."/>
            <person name="Zhao H."/>
            <person name="Xu D."/>
            <person name="Zhang Y."/>
        </authorList>
    </citation>
    <scope>NUCLEOTIDE SEQUENCE [LARGE SCALE GENOMIC DNA]</scope>
    <source>
        <strain evidence="2">cv. Niubang</strain>
    </source>
</reference>
<evidence type="ECO:0000313" key="2">
    <source>
        <dbReference type="Proteomes" id="UP001055879"/>
    </source>
</evidence>